<evidence type="ECO:0000313" key="1">
    <source>
        <dbReference type="EMBL" id="KKB34503.1"/>
    </source>
</evidence>
<dbReference type="EMBL" id="JWIR02000083">
    <property type="protein sequence ID" value="KKB34503.1"/>
    <property type="molecule type" value="Genomic_DNA"/>
</dbReference>
<dbReference type="Proteomes" id="UP000031563">
    <property type="component" value="Unassembled WGS sequence"/>
</dbReference>
<sequence length="186" mass="21729">MSKDWHLDPSAPITGTDQTILDFWQWGFSNILMNNLRGVFAEFLVGTALGCLQQSRVEWDTFDLVYNGMKIEVKSSAYIQAWHKDKYSNISFNIGAKREYDYTTNRYGEEVKRHADMYVFCLLEEKNLERIDPLQTTQWKFYVVLTKELDLHFPYQKTISLSSVARITNPCTYEELKATVDGLLQK</sequence>
<dbReference type="AlphaFoldDB" id="A0A0F5HWZ8"/>
<gene>
    <name evidence="1" type="ORF">QY95_03854</name>
</gene>
<dbReference type="RefSeq" id="WP_039235326.1">
    <property type="nucleotide sequence ID" value="NZ_JWIR02000083.1"/>
</dbReference>
<accession>A0A0F5HMJ1</accession>
<proteinExistence type="predicted"/>
<name>A0A0F5HWZ8_BACTR</name>
<evidence type="ECO:0000313" key="2">
    <source>
        <dbReference type="Proteomes" id="UP000031563"/>
    </source>
</evidence>
<comment type="caution">
    <text evidence="1">The sequence shown here is derived from an EMBL/GenBank/DDBJ whole genome shotgun (WGS) entry which is preliminary data.</text>
</comment>
<reference evidence="1" key="1">
    <citation type="submission" date="2015-02" db="EMBL/GenBank/DDBJ databases">
        <title>Genome Assembly of Bacillaceae bacterium MTCC 8252.</title>
        <authorList>
            <person name="Verma A."/>
            <person name="Khatri I."/>
            <person name="Mual P."/>
            <person name="Subramanian S."/>
            <person name="Krishnamurthi S."/>
        </authorList>
    </citation>
    <scope>NUCLEOTIDE SEQUENCE [LARGE SCALE GENOMIC DNA]</scope>
    <source>
        <strain evidence="1">MTCC 8252</strain>
    </source>
</reference>
<accession>A0A0F5HWZ8</accession>
<keyword evidence="2" id="KW-1185">Reference proteome</keyword>
<dbReference type="OrthoDB" id="9803979at2"/>
<protein>
    <submittedName>
        <fullName evidence="1">Uncharacterized protein</fullName>
    </submittedName>
</protein>
<organism evidence="1 2">
    <name type="scientific">Bacillus thermotolerans</name>
    <name type="common">Quasibacillus thermotolerans</name>
    <dbReference type="NCBI Taxonomy" id="1221996"/>
    <lineage>
        <taxon>Bacteria</taxon>
        <taxon>Bacillati</taxon>
        <taxon>Bacillota</taxon>
        <taxon>Bacilli</taxon>
        <taxon>Bacillales</taxon>
        <taxon>Bacillaceae</taxon>
        <taxon>Bacillus</taxon>
    </lineage>
</organism>